<comment type="cofactor">
    <cofactor evidence="1">
        <name>Ca(2+)</name>
        <dbReference type="ChEBI" id="CHEBI:29108"/>
    </cofactor>
</comment>
<dbReference type="EMBL" id="VAUV01000004">
    <property type="protein sequence ID" value="TLD71820.1"/>
    <property type="molecule type" value="Genomic_DNA"/>
</dbReference>
<dbReference type="PANTHER" id="PTHR45953">
    <property type="entry name" value="IDURONATE 2-SULFATASE"/>
    <property type="match status" value="1"/>
</dbReference>
<keyword evidence="6" id="KW-0106">Calcium</keyword>
<feature type="chain" id="PRO_5024424140" evidence="7">
    <location>
        <begin position="20"/>
        <end position="472"/>
    </location>
</feature>
<protein>
    <submittedName>
        <fullName evidence="9">Sulfatase</fullName>
    </submittedName>
</protein>
<dbReference type="Gene3D" id="3.40.720.10">
    <property type="entry name" value="Alkaline Phosphatase, subunit A"/>
    <property type="match status" value="1"/>
</dbReference>
<dbReference type="PANTHER" id="PTHR45953:SF1">
    <property type="entry name" value="IDURONATE 2-SULFATASE"/>
    <property type="match status" value="1"/>
</dbReference>
<evidence type="ECO:0000259" key="8">
    <source>
        <dbReference type="Pfam" id="PF00884"/>
    </source>
</evidence>
<dbReference type="Pfam" id="PF00884">
    <property type="entry name" value="Sulfatase"/>
    <property type="match status" value="1"/>
</dbReference>
<name>A0A5R8KHV6_9BACT</name>
<sequence length="472" mass="53443">MKKLLMVLLLVSVGLSSWAAKPNVLFIAVDDMNNDLGCYGHPLVKSPNIDRLAKMGTRFDRAYCQFPLCSPSRTSVMTGLRPDATKVFDLRKHFREVMPEVVTMSQAFRNEGYFVGRVGKIYHYGNPGDIGTNGLDDEASWDKRVNPYGRDKVEEKLIINHTPKRGLGSSLSFLKAEGTDEEQTDGMVATEVIKMMKEKRDKPFFVAAGFYRPHCPYVAPKKYFELYPLEKVGMPKRPWEYLKKVPMAALASTKPWPWFGVTEEQSREALQAYWATISFVDAQVGRLLDALEENRLADNTIVVFWSDHGYHVGEHGLWKKQSLFENSARVPMIIAAPGQKMRGGESGRVVELVDLYPTLADLCGVKAPSNLAGKSLRPLLDAPDAEWDKPAFTQVWRGKFAGHSVRTERYRYTEWEGGKEGAELYDYETDPEEMINLMGDSAQAERLASLKKLVKENWTQEFRPKPNKKAGR</sequence>
<comment type="caution">
    <text evidence="9">The sequence shown here is derived from an EMBL/GenBank/DDBJ whole genome shotgun (WGS) entry which is preliminary data.</text>
</comment>
<dbReference type="OrthoDB" id="9762324at2"/>
<dbReference type="InterPro" id="IPR035874">
    <property type="entry name" value="IDS"/>
</dbReference>
<evidence type="ECO:0000256" key="3">
    <source>
        <dbReference type="ARBA" id="ARBA00022723"/>
    </source>
</evidence>
<dbReference type="GO" id="GO:0004423">
    <property type="term" value="F:iduronate-2-sulfatase activity"/>
    <property type="evidence" value="ECO:0007669"/>
    <property type="project" value="InterPro"/>
</dbReference>
<keyword evidence="5" id="KW-0378">Hydrolase</keyword>
<evidence type="ECO:0000256" key="7">
    <source>
        <dbReference type="SAM" id="SignalP"/>
    </source>
</evidence>
<evidence type="ECO:0000256" key="5">
    <source>
        <dbReference type="ARBA" id="ARBA00022801"/>
    </source>
</evidence>
<dbReference type="SUPFAM" id="SSF53649">
    <property type="entry name" value="Alkaline phosphatase-like"/>
    <property type="match status" value="1"/>
</dbReference>
<dbReference type="CDD" id="cd16030">
    <property type="entry name" value="iduronate-2-sulfatase"/>
    <property type="match status" value="1"/>
</dbReference>
<gene>
    <name evidence="9" type="ORF">FEM03_06710</name>
</gene>
<keyword evidence="10" id="KW-1185">Reference proteome</keyword>
<reference evidence="9 10" key="1">
    <citation type="submission" date="2019-05" db="EMBL/GenBank/DDBJ databases">
        <title>Verrucobacter flavum gen. nov., sp. nov. a new member of the family Verrucomicrobiaceae.</title>
        <authorList>
            <person name="Szuroczki S."/>
            <person name="Abbaszade G."/>
            <person name="Szabo A."/>
            <person name="Felfoldi T."/>
            <person name="Schumann P."/>
            <person name="Boka K."/>
            <person name="Keki Z."/>
            <person name="Toumi M."/>
            <person name="Toth E."/>
        </authorList>
    </citation>
    <scope>NUCLEOTIDE SEQUENCE [LARGE SCALE GENOMIC DNA]</scope>
    <source>
        <strain evidence="9 10">MG-N-17</strain>
    </source>
</reference>
<dbReference type="InterPro" id="IPR024607">
    <property type="entry name" value="Sulfatase_CS"/>
</dbReference>
<keyword evidence="3" id="KW-0479">Metal-binding</keyword>
<dbReference type="InterPro" id="IPR017850">
    <property type="entry name" value="Alkaline_phosphatase_core_sf"/>
</dbReference>
<dbReference type="GO" id="GO:0005737">
    <property type="term" value="C:cytoplasm"/>
    <property type="evidence" value="ECO:0007669"/>
    <property type="project" value="TreeGrafter"/>
</dbReference>
<feature type="signal peptide" evidence="7">
    <location>
        <begin position="1"/>
        <end position="19"/>
    </location>
</feature>
<organism evidence="9 10">
    <name type="scientific">Phragmitibacter flavus</name>
    <dbReference type="NCBI Taxonomy" id="2576071"/>
    <lineage>
        <taxon>Bacteria</taxon>
        <taxon>Pseudomonadati</taxon>
        <taxon>Verrucomicrobiota</taxon>
        <taxon>Verrucomicrobiia</taxon>
        <taxon>Verrucomicrobiales</taxon>
        <taxon>Verrucomicrobiaceae</taxon>
        <taxon>Phragmitibacter</taxon>
    </lineage>
</organism>
<dbReference type="InterPro" id="IPR000917">
    <property type="entry name" value="Sulfatase_N"/>
</dbReference>
<keyword evidence="4 7" id="KW-0732">Signal</keyword>
<comment type="similarity">
    <text evidence="2">Belongs to the sulfatase family.</text>
</comment>
<evidence type="ECO:0000256" key="4">
    <source>
        <dbReference type="ARBA" id="ARBA00022729"/>
    </source>
</evidence>
<dbReference type="PROSITE" id="PS00523">
    <property type="entry name" value="SULFATASE_1"/>
    <property type="match status" value="1"/>
</dbReference>
<proteinExistence type="inferred from homology"/>
<evidence type="ECO:0000256" key="1">
    <source>
        <dbReference type="ARBA" id="ARBA00001913"/>
    </source>
</evidence>
<evidence type="ECO:0000256" key="6">
    <source>
        <dbReference type="ARBA" id="ARBA00022837"/>
    </source>
</evidence>
<feature type="domain" description="Sulfatase N-terminal" evidence="8">
    <location>
        <begin position="22"/>
        <end position="365"/>
    </location>
</feature>
<evidence type="ECO:0000256" key="2">
    <source>
        <dbReference type="ARBA" id="ARBA00008779"/>
    </source>
</evidence>
<evidence type="ECO:0000313" key="10">
    <source>
        <dbReference type="Proteomes" id="UP000306196"/>
    </source>
</evidence>
<dbReference type="AlphaFoldDB" id="A0A5R8KHV6"/>
<evidence type="ECO:0000313" key="9">
    <source>
        <dbReference type="EMBL" id="TLD71820.1"/>
    </source>
</evidence>
<accession>A0A5R8KHV6</accession>
<dbReference type="Proteomes" id="UP000306196">
    <property type="component" value="Unassembled WGS sequence"/>
</dbReference>
<dbReference type="GO" id="GO:0046872">
    <property type="term" value="F:metal ion binding"/>
    <property type="evidence" value="ECO:0007669"/>
    <property type="project" value="UniProtKB-KW"/>
</dbReference>